<reference evidence="8 9" key="1">
    <citation type="submission" date="2017-11" db="EMBL/GenBank/DDBJ databases">
        <title>Reclassification of Bisgaard taxon 7 as Conservatibacter flavescens gen. nov., sp. nov.</title>
        <authorList>
            <person name="Christensen H."/>
        </authorList>
    </citation>
    <scope>NUCLEOTIDE SEQUENCE [LARGE SCALE GENOMIC DNA]</scope>
    <source>
        <strain evidence="8 9">7_4</strain>
    </source>
</reference>
<dbReference type="Proteomes" id="UP000229329">
    <property type="component" value="Unassembled WGS sequence"/>
</dbReference>
<dbReference type="PANTHER" id="PTHR21716">
    <property type="entry name" value="TRANSMEMBRANE PROTEIN"/>
    <property type="match status" value="1"/>
</dbReference>
<evidence type="ECO:0000313" key="9">
    <source>
        <dbReference type="Proteomes" id="UP000229329"/>
    </source>
</evidence>
<comment type="similarity">
    <text evidence="2">Belongs to the autoinducer-2 exporter (AI-2E) (TC 2.A.86) family.</text>
</comment>
<feature type="transmembrane region" description="Helical" evidence="7">
    <location>
        <begin position="141"/>
        <end position="164"/>
    </location>
</feature>
<keyword evidence="9" id="KW-1185">Reference proteome</keyword>
<sequence length="377" mass="41280">MISQSSNSLLRAFIMGACLVIILAGVKSAVQIVVPFLLSLFIAIICAPVVNIMTERKVPRGIAIGLLFVFILLIFFFLVGLINNTIQEFTASIPQYKQLLSRRINDILEVAKSFDFPLDISTDAIMSNFDPAVVMDFVSKLLMSFSGAVSNVFVLLLVVIFMLIEAPTAKHKLALSFSKVKGELAAHERNIDRILDGVIRYLWLKTIVSLITGICVWALLEVLGVQYAILWGTLSFLFNYIPNIGSVIAAVPIVIQALLLNGFSTGLITTAGVIGINTVIGNIIEPRLMGRTLGLSTLIVFLSLLFWGWLLGTVGMLLSVPLTMALKIGLESSPQTKRYAALLGEIIEEEEGSLEENNLKKAENQHDEATKEQIEQA</sequence>
<proteinExistence type="inferred from homology"/>
<dbReference type="GO" id="GO:0016020">
    <property type="term" value="C:membrane"/>
    <property type="evidence" value="ECO:0007669"/>
    <property type="project" value="UniProtKB-SubCell"/>
</dbReference>
<evidence type="ECO:0000256" key="5">
    <source>
        <dbReference type="ARBA" id="ARBA00023136"/>
    </source>
</evidence>
<keyword evidence="3 7" id="KW-0812">Transmembrane</keyword>
<dbReference type="PANTHER" id="PTHR21716:SF64">
    <property type="entry name" value="AI-2 TRANSPORT PROTEIN TQSA"/>
    <property type="match status" value="1"/>
</dbReference>
<comment type="caution">
    <text evidence="8">The sequence shown here is derived from an EMBL/GenBank/DDBJ whole genome shotgun (WGS) entry which is preliminary data.</text>
</comment>
<evidence type="ECO:0000256" key="3">
    <source>
        <dbReference type="ARBA" id="ARBA00022692"/>
    </source>
</evidence>
<keyword evidence="4 7" id="KW-1133">Transmembrane helix</keyword>
<accession>A0A2M8S1X7</accession>
<keyword evidence="5 7" id="KW-0472">Membrane</keyword>
<feature type="transmembrane region" description="Helical" evidence="7">
    <location>
        <begin position="267"/>
        <end position="284"/>
    </location>
</feature>
<feature type="transmembrane region" description="Helical" evidence="7">
    <location>
        <begin position="62"/>
        <end position="82"/>
    </location>
</feature>
<comment type="subcellular location">
    <subcellularLocation>
        <location evidence="1">Membrane</location>
        <topology evidence="1">Multi-pass membrane protein</topology>
    </subcellularLocation>
</comment>
<dbReference type="EMBL" id="PHHA01000018">
    <property type="protein sequence ID" value="PJG85162.1"/>
    <property type="molecule type" value="Genomic_DNA"/>
</dbReference>
<evidence type="ECO:0000256" key="4">
    <source>
        <dbReference type="ARBA" id="ARBA00022989"/>
    </source>
</evidence>
<name>A0A2M8S1X7_9PAST</name>
<dbReference type="NCBIfam" id="NF008930">
    <property type="entry name" value="PRK12287.1"/>
    <property type="match status" value="1"/>
</dbReference>
<feature type="transmembrane region" description="Helical" evidence="7">
    <location>
        <begin position="9"/>
        <end position="26"/>
    </location>
</feature>
<feature type="transmembrane region" description="Helical" evidence="7">
    <location>
        <begin position="202"/>
        <end position="220"/>
    </location>
</feature>
<evidence type="ECO:0000256" key="1">
    <source>
        <dbReference type="ARBA" id="ARBA00004141"/>
    </source>
</evidence>
<dbReference type="OrthoDB" id="9799225at2"/>
<protein>
    <recommendedName>
        <fullName evidence="10">AI-2E family transporter</fullName>
    </recommendedName>
</protein>
<evidence type="ECO:0000256" key="7">
    <source>
        <dbReference type="SAM" id="Phobius"/>
    </source>
</evidence>
<feature type="transmembrane region" description="Helical" evidence="7">
    <location>
        <begin position="296"/>
        <end position="318"/>
    </location>
</feature>
<feature type="transmembrane region" description="Helical" evidence="7">
    <location>
        <begin position="240"/>
        <end position="260"/>
    </location>
</feature>
<dbReference type="GO" id="GO:0055085">
    <property type="term" value="P:transmembrane transport"/>
    <property type="evidence" value="ECO:0007669"/>
    <property type="project" value="TreeGrafter"/>
</dbReference>
<dbReference type="InterPro" id="IPR002549">
    <property type="entry name" value="AI-2E-like"/>
</dbReference>
<feature type="compositionally biased region" description="Basic and acidic residues" evidence="6">
    <location>
        <begin position="357"/>
        <end position="377"/>
    </location>
</feature>
<feature type="region of interest" description="Disordered" evidence="6">
    <location>
        <begin position="353"/>
        <end position="377"/>
    </location>
</feature>
<evidence type="ECO:0000313" key="8">
    <source>
        <dbReference type="EMBL" id="PJG85162.1"/>
    </source>
</evidence>
<gene>
    <name evidence="8" type="ORF">CVP05_07865</name>
</gene>
<evidence type="ECO:0000256" key="2">
    <source>
        <dbReference type="ARBA" id="ARBA00009773"/>
    </source>
</evidence>
<organism evidence="8 9">
    <name type="scientific">Conservatibacter flavescens</name>
    <dbReference type="NCBI Taxonomy" id="28161"/>
    <lineage>
        <taxon>Bacteria</taxon>
        <taxon>Pseudomonadati</taxon>
        <taxon>Pseudomonadota</taxon>
        <taxon>Gammaproteobacteria</taxon>
        <taxon>Pasteurellales</taxon>
        <taxon>Pasteurellaceae</taxon>
        <taxon>Conservatibacter</taxon>
    </lineage>
</organism>
<feature type="transmembrane region" description="Helical" evidence="7">
    <location>
        <begin position="32"/>
        <end position="50"/>
    </location>
</feature>
<evidence type="ECO:0000256" key="6">
    <source>
        <dbReference type="SAM" id="MobiDB-lite"/>
    </source>
</evidence>
<evidence type="ECO:0008006" key="10">
    <source>
        <dbReference type="Google" id="ProtNLM"/>
    </source>
</evidence>
<dbReference type="AlphaFoldDB" id="A0A2M8S1X7"/>
<dbReference type="Pfam" id="PF01594">
    <property type="entry name" value="AI-2E_transport"/>
    <property type="match status" value="1"/>
</dbReference>